<sequence length="978" mass="106357">MEGYFLRRPRTLRQWSALLMAVCLLPATVATLLLAYQSYQRERVQLEQATLQTARALVLAVDRELAGMEAALRVLSTSVLLQSGQMHAFDAQAREALHSLGAGAYITVSDAAGRQLLNTRQPRGAAVPPGDGAAQARAVFAAGRTVVSGVSRLPAQQGHVFSIGVPVRQDRRIVYALSLVVPAGQVGDILKLQRVPATWPVAILDDGGVIVARSKEGPRFVGQQAIPALKQRVAQDIEGKLEAQTLEGIPALISYSRSPVSAWAVAIAIPEAELLLQLTRAIAWTVLGALLLWLACLVLISRIGEQIARSIRALAGPAMALGYGQPVRVGSLPLREANEVGHALGQASELLQARTAERDLAEQTAEALRSAKQQLEYNETLQRAIFEQAPDALLLVAPDGRIVRANEQAAILFGYSAQALLAMTVEDLVPQAMRERHTALRLAYQAAPSRRPMGSAATLSARRNDATNFPVDIMLSPLRGLPAELVMVTVRDITARRHDEDALRESEKRFRLTMEHAPIGMAVVALDGRWLEVNAAMCELLGYDRTALLGLRFQDVTHPEDLQADMTFASRLLSGEIRSYQMEKRYIRRDGVTVQAMLTGSVVRDDSGQPLHFIAQVEDITVRKRAQQQLATLNKRLALATRAGGMGVWEFDIEARLLWWDDQMYALYGMRPAEAPDLYQAWRARVDPADLGRVEALFEEAVRHGAPYATQFAILLPDGGRRMISANGVLSLDDRGEPVCMTGINWDVTESLQREQAIRAALEEKNTLLRELYHRVKNNLQVITSLLTLQARALADRAARLALQEGADRVRAMALVHEKLYQSKNLSSIALDAYIDDLCRQLGNAAAAKARGIAIDTAAIGVEVSLQTAVPLGLILNELVANCLRHAFPNARHGRITVRLERTENAVLQLTVADDGVGLPPGSDPGKSHTLGLKLVYALAGQLDGRFFIEGGKGTTARLTFPAKEAGARAAPAALSTA</sequence>
<feature type="domain" description="PAC" evidence="13">
    <location>
        <begin position="708"/>
        <end position="760"/>
    </location>
</feature>
<keyword evidence="5" id="KW-0547">Nucleotide-binding</keyword>
<dbReference type="PANTHER" id="PTHR41523">
    <property type="entry name" value="TWO-COMPONENT SYSTEM SENSOR PROTEIN"/>
    <property type="match status" value="1"/>
</dbReference>
<dbReference type="InterPro" id="IPR005467">
    <property type="entry name" value="His_kinase_dom"/>
</dbReference>
<dbReference type="RefSeq" id="WP_283445334.1">
    <property type="nucleotide sequence ID" value="NZ_FXUL01000032.1"/>
</dbReference>
<dbReference type="SUPFAM" id="SSF55785">
    <property type="entry name" value="PYP-like sensor domain (PAS domain)"/>
    <property type="match status" value="3"/>
</dbReference>
<keyword evidence="10" id="KW-1133">Transmembrane helix</keyword>
<dbReference type="InterPro" id="IPR013767">
    <property type="entry name" value="PAS_fold"/>
</dbReference>
<evidence type="ECO:0000313" key="15">
    <source>
        <dbReference type="Proteomes" id="UP001158049"/>
    </source>
</evidence>
<evidence type="ECO:0000256" key="4">
    <source>
        <dbReference type="ARBA" id="ARBA00022679"/>
    </source>
</evidence>
<accession>A0ABY1QWP0</accession>
<dbReference type="InterPro" id="IPR013655">
    <property type="entry name" value="PAS_fold_3"/>
</dbReference>
<dbReference type="Gene3D" id="2.10.70.100">
    <property type="match status" value="1"/>
</dbReference>
<dbReference type="InterPro" id="IPR011495">
    <property type="entry name" value="Sig_transdc_His_kin_sub2_dim/P"/>
</dbReference>
<evidence type="ECO:0000256" key="9">
    <source>
        <dbReference type="SAM" id="Coils"/>
    </source>
</evidence>
<keyword evidence="9" id="KW-0175">Coiled coil</keyword>
<evidence type="ECO:0000256" key="10">
    <source>
        <dbReference type="SAM" id="Phobius"/>
    </source>
</evidence>
<evidence type="ECO:0000259" key="13">
    <source>
        <dbReference type="PROSITE" id="PS50113"/>
    </source>
</evidence>
<dbReference type="Gene3D" id="3.30.565.10">
    <property type="entry name" value="Histidine kinase-like ATPase, C-terminal domain"/>
    <property type="match status" value="1"/>
</dbReference>
<dbReference type="PROSITE" id="PS50113">
    <property type="entry name" value="PAC"/>
    <property type="match status" value="2"/>
</dbReference>
<dbReference type="Pfam" id="PF07568">
    <property type="entry name" value="HisKA_2"/>
    <property type="match status" value="1"/>
</dbReference>
<keyword evidence="8" id="KW-0843">Virulence</keyword>
<dbReference type="SMART" id="SM00091">
    <property type="entry name" value="PAS"/>
    <property type="match status" value="3"/>
</dbReference>
<proteinExistence type="predicted"/>
<evidence type="ECO:0000259" key="11">
    <source>
        <dbReference type="PROSITE" id="PS50109"/>
    </source>
</evidence>
<evidence type="ECO:0000256" key="1">
    <source>
        <dbReference type="ARBA" id="ARBA00000085"/>
    </source>
</evidence>
<dbReference type="EC" id="2.7.13.3" evidence="2"/>
<dbReference type="PROSITE" id="PS50109">
    <property type="entry name" value="HIS_KIN"/>
    <property type="match status" value="1"/>
</dbReference>
<name>A0ABY1QWP0_9BURK</name>
<feature type="transmembrane region" description="Helical" evidence="10">
    <location>
        <begin position="281"/>
        <end position="300"/>
    </location>
</feature>
<dbReference type="NCBIfam" id="TIGR00229">
    <property type="entry name" value="sensory_box"/>
    <property type="match status" value="2"/>
</dbReference>
<keyword evidence="7" id="KW-0067">ATP-binding</keyword>
<dbReference type="SMART" id="SM00387">
    <property type="entry name" value="HATPase_c"/>
    <property type="match status" value="1"/>
</dbReference>
<reference evidence="14 15" key="1">
    <citation type="submission" date="2017-05" db="EMBL/GenBank/DDBJ databases">
        <authorList>
            <person name="Varghese N."/>
            <person name="Submissions S."/>
        </authorList>
    </citation>
    <scope>NUCLEOTIDE SEQUENCE [LARGE SCALE GENOMIC DNA]</scope>
    <source>
        <strain evidence="14 15">DSM 26001</strain>
    </source>
</reference>
<dbReference type="CDD" id="cd18774">
    <property type="entry name" value="PDC2_HK_sensor"/>
    <property type="match status" value="1"/>
</dbReference>
<evidence type="ECO:0000256" key="8">
    <source>
        <dbReference type="ARBA" id="ARBA00023026"/>
    </source>
</evidence>
<dbReference type="CDD" id="cd00130">
    <property type="entry name" value="PAS"/>
    <property type="match status" value="3"/>
</dbReference>
<feature type="domain" description="Histidine kinase" evidence="11">
    <location>
        <begin position="771"/>
        <end position="965"/>
    </location>
</feature>
<dbReference type="Gene3D" id="3.30.450.20">
    <property type="entry name" value="PAS domain"/>
    <property type="match status" value="4"/>
</dbReference>
<feature type="domain" description="PAS" evidence="12">
    <location>
        <begin position="378"/>
        <end position="447"/>
    </location>
</feature>
<evidence type="ECO:0000256" key="6">
    <source>
        <dbReference type="ARBA" id="ARBA00022777"/>
    </source>
</evidence>
<evidence type="ECO:0000256" key="3">
    <source>
        <dbReference type="ARBA" id="ARBA00022553"/>
    </source>
</evidence>
<dbReference type="PROSITE" id="PS50112">
    <property type="entry name" value="PAS"/>
    <property type="match status" value="2"/>
</dbReference>
<feature type="coiled-coil region" evidence="9">
    <location>
        <begin position="752"/>
        <end position="779"/>
    </location>
</feature>
<evidence type="ECO:0000256" key="2">
    <source>
        <dbReference type="ARBA" id="ARBA00012438"/>
    </source>
</evidence>
<evidence type="ECO:0000256" key="5">
    <source>
        <dbReference type="ARBA" id="ARBA00022741"/>
    </source>
</evidence>
<keyword evidence="15" id="KW-1185">Reference proteome</keyword>
<dbReference type="EMBL" id="FXUL01000032">
    <property type="protein sequence ID" value="SMP79720.1"/>
    <property type="molecule type" value="Genomic_DNA"/>
</dbReference>
<feature type="transmembrane region" description="Helical" evidence="10">
    <location>
        <begin position="15"/>
        <end position="36"/>
    </location>
</feature>
<comment type="caution">
    <text evidence="14">The sequence shown here is derived from an EMBL/GenBank/DDBJ whole genome shotgun (WGS) entry which is preliminary data.</text>
</comment>
<keyword evidence="10" id="KW-0812">Transmembrane</keyword>
<organism evidence="14 15">
    <name type="scientific">Noviherbaspirillum suwonense</name>
    <dbReference type="NCBI Taxonomy" id="1224511"/>
    <lineage>
        <taxon>Bacteria</taxon>
        <taxon>Pseudomonadati</taxon>
        <taxon>Pseudomonadota</taxon>
        <taxon>Betaproteobacteria</taxon>
        <taxon>Burkholderiales</taxon>
        <taxon>Oxalobacteraceae</taxon>
        <taxon>Noviherbaspirillum</taxon>
    </lineage>
</organism>
<dbReference type="InterPro" id="IPR000700">
    <property type="entry name" value="PAS-assoc_C"/>
</dbReference>
<evidence type="ECO:0000259" key="12">
    <source>
        <dbReference type="PROSITE" id="PS50112"/>
    </source>
</evidence>
<dbReference type="Pfam" id="PF00989">
    <property type="entry name" value="PAS"/>
    <property type="match status" value="2"/>
</dbReference>
<dbReference type="Proteomes" id="UP001158049">
    <property type="component" value="Unassembled WGS sequence"/>
</dbReference>
<keyword evidence="10" id="KW-0472">Membrane</keyword>
<dbReference type="InterPro" id="IPR035965">
    <property type="entry name" value="PAS-like_dom_sf"/>
</dbReference>
<dbReference type="PANTHER" id="PTHR41523:SF8">
    <property type="entry name" value="ETHYLENE RESPONSE SENSOR PROTEIN"/>
    <property type="match status" value="1"/>
</dbReference>
<dbReference type="SMART" id="SM00086">
    <property type="entry name" value="PAC"/>
    <property type="match status" value="3"/>
</dbReference>
<dbReference type="InterPro" id="IPR000014">
    <property type="entry name" value="PAS"/>
</dbReference>
<comment type="catalytic activity">
    <reaction evidence="1">
        <text>ATP + protein L-histidine = ADP + protein N-phospho-L-histidine.</text>
        <dbReference type="EC" id="2.7.13.3"/>
    </reaction>
</comment>
<keyword evidence="3" id="KW-0597">Phosphoprotein</keyword>
<dbReference type="Pfam" id="PF02518">
    <property type="entry name" value="HATPase_c"/>
    <property type="match status" value="1"/>
</dbReference>
<evidence type="ECO:0000313" key="14">
    <source>
        <dbReference type="EMBL" id="SMP79720.1"/>
    </source>
</evidence>
<dbReference type="InterPro" id="IPR003594">
    <property type="entry name" value="HATPase_dom"/>
</dbReference>
<feature type="domain" description="PAS" evidence="12">
    <location>
        <begin position="506"/>
        <end position="576"/>
    </location>
</feature>
<dbReference type="InterPro" id="IPR001610">
    <property type="entry name" value="PAC"/>
</dbReference>
<dbReference type="SUPFAM" id="SSF55874">
    <property type="entry name" value="ATPase domain of HSP90 chaperone/DNA topoisomerase II/histidine kinase"/>
    <property type="match status" value="1"/>
</dbReference>
<protein>
    <recommendedName>
        <fullName evidence="2">histidine kinase</fullName>
        <ecNumber evidence="2">2.7.13.3</ecNumber>
    </recommendedName>
</protein>
<dbReference type="InterPro" id="IPR036890">
    <property type="entry name" value="HATPase_C_sf"/>
</dbReference>
<gene>
    <name evidence="14" type="ORF">SAMN06295970_13243</name>
</gene>
<dbReference type="Pfam" id="PF08447">
    <property type="entry name" value="PAS_3"/>
    <property type="match status" value="1"/>
</dbReference>
<keyword evidence="6" id="KW-0418">Kinase</keyword>
<evidence type="ECO:0000256" key="7">
    <source>
        <dbReference type="ARBA" id="ARBA00022840"/>
    </source>
</evidence>
<feature type="domain" description="PAC" evidence="13">
    <location>
        <begin position="580"/>
        <end position="632"/>
    </location>
</feature>
<keyword evidence="4" id="KW-0808">Transferase</keyword>